<gene>
    <name evidence="2" type="ORF">JQN70_08130</name>
</gene>
<dbReference type="Proteomes" id="UP001430172">
    <property type="component" value="Unassembled WGS sequence"/>
</dbReference>
<evidence type="ECO:0000313" key="2">
    <source>
        <dbReference type="EMBL" id="MBM6400347.1"/>
    </source>
</evidence>
<feature type="transmembrane region" description="Helical" evidence="1">
    <location>
        <begin position="218"/>
        <end position="240"/>
    </location>
</feature>
<organism evidence="2 3">
    <name type="scientific">Phycicoccus sonneratiae</name>
    <dbReference type="NCBI Taxonomy" id="2807628"/>
    <lineage>
        <taxon>Bacteria</taxon>
        <taxon>Bacillati</taxon>
        <taxon>Actinomycetota</taxon>
        <taxon>Actinomycetes</taxon>
        <taxon>Micrococcales</taxon>
        <taxon>Intrasporangiaceae</taxon>
        <taxon>Phycicoccus</taxon>
    </lineage>
</organism>
<feature type="transmembrane region" description="Helical" evidence="1">
    <location>
        <begin position="122"/>
        <end position="148"/>
    </location>
</feature>
<evidence type="ECO:0000256" key="1">
    <source>
        <dbReference type="SAM" id="Phobius"/>
    </source>
</evidence>
<dbReference type="InterPro" id="IPR047928">
    <property type="entry name" value="Perm_prefix_1"/>
</dbReference>
<name>A0ABS2CKE4_9MICO</name>
<keyword evidence="1" id="KW-1133">Transmembrane helix</keyword>
<evidence type="ECO:0000313" key="3">
    <source>
        <dbReference type="Proteomes" id="UP001430172"/>
    </source>
</evidence>
<keyword evidence="1" id="KW-0472">Membrane</keyword>
<accession>A0ABS2CKE4</accession>
<reference evidence="2" key="1">
    <citation type="submission" date="2021-02" db="EMBL/GenBank/DDBJ databases">
        <title>Phycicoccus sp. MQZ13P-5T, whole genome shotgun sequence.</title>
        <authorList>
            <person name="Tuo L."/>
        </authorList>
    </citation>
    <scope>NUCLEOTIDE SEQUENCE</scope>
    <source>
        <strain evidence="2">MQZ13P-5</strain>
    </source>
</reference>
<protein>
    <submittedName>
        <fullName evidence="2">Uncharacterized protein</fullName>
    </submittedName>
</protein>
<feature type="transmembrane region" description="Helical" evidence="1">
    <location>
        <begin position="181"/>
        <end position="198"/>
    </location>
</feature>
<feature type="transmembrane region" description="Helical" evidence="1">
    <location>
        <begin position="247"/>
        <end position="268"/>
    </location>
</feature>
<keyword evidence="3" id="KW-1185">Reference proteome</keyword>
<keyword evidence="1" id="KW-0812">Transmembrane</keyword>
<dbReference type="RefSeq" id="WP_204130818.1">
    <property type="nucleotide sequence ID" value="NZ_JAFDVD010000008.1"/>
</dbReference>
<dbReference type="NCBIfam" id="NF038403">
    <property type="entry name" value="perm_prefix_1"/>
    <property type="match status" value="1"/>
</dbReference>
<sequence>MTSLTDRYVAATVRELADDQREDVDRELRGTIEDMVEARLDAGATASREDAEREVLVELGDPIRLAAGYTGRPLHLVGPALYPEWRRLVTVLVAVVVPLVWVVTLVVRLFTDDIATSGVGPAFGGSALAALTTAVHVVFWTTLVFAVLERTQPGRGVLGWTPDQLPESPGGRHAVSRGETVFSLVSLVVFALAIVWQQTSSPVRLDGEAVPVLDPDLWSGWLPTLLALFAAQAVLVVVAYRARRWTWRTAAVGVVLDLAVGGLLLWLLQTDRLFDDGFLRALVEGGWTTAARDLRVSMTVGVVVVTVWDQVETARRLRAR</sequence>
<feature type="transmembrane region" description="Helical" evidence="1">
    <location>
        <begin position="88"/>
        <end position="110"/>
    </location>
</feature>
<proteinExistence type="predicted"/>
<comment type="caution">
    <text evidence="2">The sequence shown here is derived from an EMBL/GenBank/DDBJ whole genome shotgun (WGS) entry which is preliminary data.</text>
</comment>
<dbReference type="EMBL" id="JAFDVD010000008">
    <property type="protein sequence ID" value="MBM6400347.1"/>
    <property type="molecule type" value="Genomic_DNA"/>
</dbReference>